<proteinExistence type="predicted"/>
<keyword evidence="5" id="KW-0378">Hydrolase</keyword>
<reference evidence="5 6" key="1">
    <citation type="submission" date="2012-02" db="EMBL/GenBank/DDBJ databases">
        <title>Shotgun genome sequence of Phaeospirillum photometricum DSM 122.</title>
        <authorList>
            <person name="Duquesne K."/>
            <person name="Sturgis J."/>
        </authorList>
    </citation>
    <scope>NUCLEOTIDE SEQUENCE [LARGE SCALE GENOMIC DNA]</scope>
    <source>
        <strain evidence="6">DSM122</strain>
    </source>
</reference>
<dbReference type="eggNOG" id="COG0745">
    <property type="taxonomic scope" value="Bacteria"/>
</dbReference>
<dbReference type="PANTHER" id="PTHR44591:SF14">
    <property type="entry name" value="PROTEIN PILG"/>
    <property type="match status" value="1"/>
</dbReference>
<dbReference type="InterPro" id="IPR001789">
    <property type="entry name" value="Sig_transdc_resp-reg_receiver"/>
</dbReference>
<evidence type="ECO:0000313" key="6">
    <source>
        <dbReference type="Proteomes" id="UP000033220"/>
    </source>
</evidence>
<dbReference type="PATRIC" id="fig|1150469.3.peg.71"/>
<evidence type="ECO:0000256" key="3">
    <source>
        <dbReference type="PROSITE-ProRule" id="PRU00169"/>
    </source>
</evidence>
<dbReference type="PANTHER" id="PTHR44591">
    <property type="entry name" value="STRESS RESPONSE REGULATOR PROTEIN 1"/>
    <property type="match status" value="1"/>
</dbReference>
<dbReference type="STRING" id="1150469.RSPPHO_00041"/>
<dbReference type="EMBL" id="HE663493">
    <property type="protein sequence ID" value="CCG06667.1"/>
    <property type="molecule type" value="Genomic_DNA"/>
</dbReference>
<dbReference type="EC" id="3.6.3.27" evidence="5"/>
<dbReference type="KEGG" id="rpm:RSPPHO_00041"/>
<gene>
    <name evidence="5" type="ORF">RSPPHO_00041</name>
</gene>
<keyword evidence="6" id="KW-1185">Reference proteome</keyword>
<dbReference type="PROSITE" id="PS50110">
    <property type="entry name" value="RESPONSE_REGULATORY"/>
    <property type="match status" value="1"/>
</dbReference>
<protein>
    <submittedName>
        <fullName evidence="5">CheY-like receiver</fullName>
        <ecNumber evidence="5">3.6.3.27</ecNumber>
    </submittedName>
</protein>
<evidence type="ECO:0000256" key="2">
    <source>
        <dbReference type="ARBA" id="ARBA00023012"/>
    </source>
</evidence>
<dbReference type="Gene3D" id="3.40.50.2300">
    <property type="match status" value="1"/>
</dbReference>
<evidence type="ECO:0000259" key="4">
    <source>
        <dbReference type="PROSITE" id="PS50110"/>
    </source>
</evidence>
<feature type="modified residue" description="4-aspartylphosphate" evidence="3">
    <location>
        <position position="68"/>
    </location>
</feature>
<dbReference type="GO" id="GO:0000160">
    <property type="term" value="P:phosphorelay signal transduction system"/>
    <property type="evidence" value="ECO:0007669"/>
    <property type="project" value="UniProtKB-KW"/>
</dbReference>
<dbReference type="InterPro" id="IPR050595">
    <property type="entry name" value="Bact_response_regulator"/>
</dbReference>
<sequence length="138" mass="15513">MSRMDRWEGSMAERTRRAIIAEDNSILRELIAKALEWSGPWEIVKTIDGAEVLSALASGRKTDLVILDWKMEGLDGLECARRIRQGEKGIDRTIPLVLVTSAGEELTEDMIREAGVTLLLRKPFTLIKLQSAIRQIIP</sequence>
<evidence type="ECO:0000256" key="1">
    <source>
        <dbReference type="ARBA" id="ARBA00022553"/>
    </source>
</evidence>
<dbReference type="InterPro" id="IPR011006">
    <property type="entry name" value="CheY-like_superfamily"/>
</dbReference>
<keyword evidence="1 3" id="KW-0597">Phosphoprotein</keyword>
<accession>H6SIP0</accession>
<dbReference type="AlphaFoldDB" id="H6SIP0"/>
<evidence type="ECO:0000313" key="5">
    <source>
        <dbReference type="EMBL" id="CCG06667.1"/>
    </source>
</evidence>
<dbReference type="GO" id="GO:0016787">
    <property type="term" value="F:hydrolase activity"/>
    <property type="evidence" value="ECO:0007669"/>
    <property type="project" value="UniProtKB-KW"/>
</dbReference>
<dbReference type="SUPFAM" id="SSF52172">
    <property type="entry name" value="CheY-like"/>
    <property type="match status" value="1"/>
</dbReference>
<dbReference type="HOGENOM" id="CLU_000445_69_12_5"/>
<keyword evidence="2" id="KW-0902">Two-component regulatory system</keyword>
<organism evidence="5 6">
    <name type="scientific">Pararhodospirillum photometricum DSM 122</name>
    <dbReference type="NCBI Taxonomy" id="1150469"/>
    <lineage>
        <taxon>Bacteria</taxon>
        <taxon>Pseudomonadati</taxon>
        <taxon>Pseudomonadota</taxon>
        <taxon>Alphaproteobacteria</taxon>
        <taxon>Rhodospirillales</taxon>
        <taxon>Rhodospirillaceae</taxon>
        <taxon>Pararhodospirillum</taxon>
    </lineage>
</organism>
<dbReference type="SMART" id="SM00448">
    <property type="entry name" value="REC"/>
    <property type="match status" value="1"/>
</dbReference>
<name>H6SIP0_PARPM</name>
<dbReference type="Proteomes" id="UP000033220">
    <property type="component" value="Chromosome DSM 122"/>
</dbReference>
<dbReference type="Pfam" id="PF00072">
    <property type="entry name" value="Response_reg"/>
    <property type="match status" value="1"/>
</dbReference>
<dbReference type="CDD" id="cd17546">
    <property type="entry name" value="REC_hyHK_CKI1_RcsC-like"/>
    <property type="match status" value="1"/>
</dbReference>
<feature type="domain" description="Response regulatory" evidence="4">
    <location>
        <begin position="17"/>
        <end position="137"/>
    </location>
</feature>